<evidence type="ECO:0000256" key="1">
    <source>
        <dbReference type="ARBA" id="ARBA00022801"/>
    </source>
</evidence>
<evidence type="ECO:0000259" key="2">
    <source>
        <dbReference type="Pfam" id="PF17829"/>
    </source>
</evidence>
<dbReference type="STRING" id="1184151.AW736_23035"/>
<dbReference type="PANTHER" id="PTHR37842">
    <property type="match status" value="1"/>
</dbReference>
<dbReference type="InterPro" id="IPR042301">
    <property type="entry name" value="GH115_sf"/>
</dbReference>
<dbReference type="InterPro" id="IPR031924">
    <property type="entry name" value="GH115"/>
</dbReference>
<sequence length="972" mass="106487">MKTEAPASIRRPFPPLYLSIVASLLAVLAAAALPSRASGLPDDIVADGNPPPGAFPLVVQHGEAPLWHDPADHAGVVRAIGDLRADIGRVTGRVPEIVTARESAAPRPVIIGTLGRSALIDGLVKSGRLDASDLDGKWESFVITVLDRPLDGLDQALVIAGSDKRGTIYGIYELSRQLGVSPWHWWADVPPGKRAEAYVLPGRHASGEPAVKYRGIFLNDEAPALTGWVHEKFGGFNHAFYANVFELILRLRGNYLWPAMWPPQAFNDNDPENPRLADEYGVVMGTSHHEPLMRAHAEWAAHGSGPWDYSKNAAALREFWRGGVERTKNFENIQTIGMRGDGDEPMSRESNVALLERIVADQRQIIAGVTGKNPRDVPQTWALYKEVQAYYEEGMRVPDDVTLLWCDDNWGNLRRVPTAAERGRAGGAGVYYHFDYVGGPRNYKWLNTVPIAKIREQMHLAWRHGANRIWIVNVGDLKPMEFPIEFFLSMAWNPERWTADNLDAFSRDWAARNFGPAHADEIAALIDGYTRLNGRRKPELLAPGTLNLVNYREGERVLAEWADLIARADKLVTALPAEYRDAFFQLVLYPVRASAVVQEIHVAAGLNHLYARQGRADANAPAARARALFAEDARLADDYHALRDGKWNHMMSQIRLGYTYWQQPDIAALPPLIEVRPRAGASLAVAIEGSQTAWPSGAGRAVLPPLDNFARGTRWIEVFNRGDTPFTFTVSADRPWIKLPPASGPVDKTTRLEIGVDWDAVPPGETRARLAITSDAGASLAVELPVKNHRGAAIRPGAFVESDGHIAIEAPHAARVIDAGGAGWRALPGFGRVAGGVTVSPVDASEREPGGPGSPRLEYDVHVFNAGEITVELQCAPSLDFLPGSPLRVAVSFDDEAPRIVPLATDATLRDWEQAVSDAVRRVTTRHTLARPGHHVLKLWMVTPGVVVERIVIDTGGLHPSYLGPPESPRAP</sequence>
<keyword evidence="1 3" id="KW-0378">Hydrolase</keyword>
<dbReference type="InterPro" id="IPR041437">
    <property type="entry name" value="GH115_C"/>
</dbReference>
<dbReference type="Proteomes" id="UP000078486">
    <property type="component" value="Unassembled WGS sequence"/>
</dbReference>
<dbReference type="Pfam" id="PF15979">
    <property type="entry name" value="Glyco_hydro_115"/>
    <property type="match status" value="1"/>
</dbReference>
<evidence type="ECO:0000313" key="3">
    <source>
        <dbReference type="EMBL" id="OAM87444.1"/>
    </source>
</evidence>
<dbReference type="Gene3D" id="2.60.120.1620">
    <property type="match status" value="1"/>
</dbReference>
<reference evidence="3 4" key="1">
    <citation type="submission" date="2016-01" db="EMBL/GenBank/DDBJ databases">
        <title>High potential of lignocellulose degradation of a new Verrucomicrobia species.</title>
        <authorList>
            <person name="Wang Y."/>
            <person name="Shi Y."/>
            <person name="Qiu Z."/>
            <person name="Liu S."/>
            <person name="Yang H."/>
        </authorList>
    </citation>
    <scope>NUCLEOTIDE SEQUENCE [LARGE SCALE GENOMIC DNA]</scope>
    <source>
        <strain evidence="3 4">TSB47</strain>
    </source>
</reference>
<gene>
    <name evidence="3" type="ORF">AW736_23035</name>
</gene>
<dbReference type="AlphaFoldDB" id="A0A178IBP6"/>
<dbReference type="InterPro" id="IPR029018">
    <property type="entry name" value="Hex-like_dom2"/>
</dbReference>
<feature type="domain" description="Gylcosyl hydrolase 115 C-terminal" evidence="2">
    <location>
        <begin position="799"/>
        <end position="967"/>
    </location>
</feature>
<keyword evidence="4" id="KW-1185">Reference proteome</keyword>
<name>A0A178IBP6_9BACT</name>
<accession>A0A178IBP6</accession>
<dbReference type="Gene3D" id="3.20.20.520">
    <property type="entry name" value="Glycosyl hydrolase family 115"/>
    <property type="match status" value="1"/>
</dbReference>
<dbReference type="GO" id="GO:0016787">
    <property type="term" value="F:hydrolase activity"/>
    <property type="evidence" value="ECO:0007669"/>
    <property type="project" value="UniProtKB-KW"/>
</dbReference>
<evidence type="ECO:0000313" key="4">
    <source>
        <dbReference type="Proteomes" id="UP000078486"/>
    </source>
</evidence>
<dbReference type="PANTHER" id="PTHR37842:SF2">
    <property type="entry name" value="GYLCOSYL HYDROLASE 115 C-TERMINAL DOMAIN-CONTAINING PROTEIN"/>
    <property type="match status" value="1"/>
</dbReference>
<dbReference type="Gene3D" id="1.20.58.2150">
    <property type="match status" value="1"/>
</dbReference>
<proteinExistence type="predicted"/>
<dbReference type="Gene3D" id="3.30.379.10">
    <property type="entry name" value="Chitobiase/beta-hexosaminidase domain 2-like"/>
    <property type="match status" value="1"/>
</dbReference>
<dbReference type="EMBL" id="LRRQ01000171">
    <property type="protein sequence ID" value="OAM87444.1"/>
    <property type="molecule type" value="Genomic_DNA"/>
</dbReference>
<organism evidence="3 4">
    <name type="scientific">Termitidicoccus mucosus</name>
    <dbReference type="NCBI Taxonomy" id="1184151"/>
    <lineage>
        <taxon>Bacteria</taxon>
        <taxon>Pseudomonadati</taxon>
        <taxon>Verrucomicrobiota</taxon>
        <taxon>Opitutia</taxon>
        <taxon>Opitutales</taxon>
        <taxon>Opitutaceae</taxon>
        <taxon>Termitidicoccus</taxon>
    </lineage>
</organism>
<dbReference type="RefSeq" id="WP_068772638.1">
    <property type="nucleotide sequence ID" value="NZ_CP109796.1"/>
</dbReference>
<dbReference type="SUPFAM" id="SSF55545">
    <property type="entry name" value="beta-N-acetylhexosaminidase-like domain"/>
    <property type="match status" value="1"/>
</dbReference>
<dbReference type="Pfam" id="PF17829">
    <property type="entry name" value="GH115_C"/>
    <property type="match status" value="1"/>
</dbReference>
<comment type="caution">
    <text evidence="3">The sequence shown here is derived from an EMBL/GenBank/DDBJ whole genome shotgun (WGS) entry which is preliminary data.</text>
</comment>
<dbReference type="GO" id="GO:0005975">
    <property type="term" value="P:carbohydrate metabolic process"/>
    <property type="evidence" value="ECO:0007669"/>
    <property type="project" value="UniProtKB-ARBA"/>
</dbReference>
<protein>
    <submittedName>
        <fullName evidence="3">Glycosyl hydrolase</fullName>
    </submittedName>
</protein>
<dbReference type="OrthoDB" id="8727830at2"/>